<protein>
    <submittedName>
        <fullName evidence="1">Uncharacterized protein</fullName>
    </submittedName>
</protein>
<keyword evidence="2" id="KW-1185">Reference proteome</keyword>
<accession>A0A9P1N1M1</accession>
<sequence length="87" mass="10105">MIQNEIEMDPLQRKLNLKGCTNKCGLIVLSISRPNNQRKSFDQFLDGSRKSFRGLSSNSASIQNVQKARNISALLVNFHETFWFFYY</sequence>
<reference evidence="1" key="1">
    <citation type="submission" date="2022-11" db="EMBL/GenBank/DDBJ databases">
        <authorList>
            <person name="Kikuchi T."/>
        </authorList>
    </citation>
    <scope>NUCLEOTIDE SEQUENCE</scope>
    <source>
        <strain evidence="1">PS1010</strain>
    </source>
</reference>
<name>A0A9P1N1M1_9PELO</name>
<evidence type="ECO:0000313" key="2">
    <source>
        <dbReference type="Proteomes" id="UP001152747"/>
    </source>
</evidence>
<evidence type="ECO:0000313" key="1">
    <source>
        <dbReference type="EMBL" id="CAI5444565.1"/>
    </source>
</evidence>
<dbReference type="AlphaFoldDB" id="A0A9P1N1M1"/>
<gene>
    <name evidence="1" type="ORF">CAMP_LOCUS7202</name>
</gene>
<dbReference type="Proteomes" id="UP001152747">
    <property type="component" value="Unassembled WGS sequence"/>
</dbReference>
<proteinExistence type="predicted"/>
<dbReference type="EMBL" id="CANHGI010000003">
    <property type="protein sequence ID" value="CAI5444565.1"/>
    <property type="molecule type" value="Genomic_DNA"/>
</dbReference>
<organism evidence="1 2">
    <name type="scientific">Caenorhabditis angaria</name>
    <dbReference type="NCBI Taxonomy" id="860376"/>
    <lineage>
        <taxon>Eukaryota</taxon>
        <taxon>Metazoa</taxon>
        <taxon>Ecdysozoa</taxon>
        <taxon>Nematoda</taxon>
        <taxon>Chromadorea</taxon>
        <taxon>Rhabditida</taxon>
        <taxon>Rhabditina</taxon>
        <taxon>Rhabditomorpha</taxon>
        <taxon>Rhabditoidea</taxon>
        <taxon>Rhabditidae</taxon>
        <taxon>Peloderinae</taxon>
        <taxon>Caenorhabditis</taxon>
    </lineage>
</organism>
<comment type="caution">
    <text evidence="1">The sequence shown here is derived from an EMBL/GenBank/DDBJ whole genome shotgun (WGS) entry which is preliminary data.</text>
</comment>